<name>A0A6V7U1Y2_MELEN</name>
<evidence type="ECO:0000313" key="3">
    <source>
        <dbReference type="Proteomes" id="UP000580250"/>
    </source>
</evidence>
<sequence length="152" mass="17176">MGIQIVQEGQNIIVSMVEPNSLIAMYVFVDDRFVDVNDVPMFDVETIKNAFRYCFANSLPIKLKLERKLAVTEKVPNDVLQILERRNGFWCKPSPLDSISDVDESEYKVYHVKSVESVTIAFDDSGKNLKKTPSPSGSSSSLDKNKEKGQKR</sequence>
<feature type="compositionally biased region" description="Basic and acidic residues" evidence="1">
    <location>
        <begin position="143"/>
        <end position="152"/>
    </location>
</feature>
<organism evidence="2 3">
    <name type="scientific">Meloidogyne enterolobii</name>
    <name type="common">Root-knot nematode worm</name>
    <name type="synonym">Meloidogyne mayaguensis</name>
    <dbReference type="NCBI Taxonomy" id="390850"/>
    <lineage>
        <taxon>Eukaryota</taxon>
        <taxon>Metazoa</taxon>
        <taxon>Ecdysozoa</taxon>
        <taxon>Nematoda</taxon>
        <taxon>Chromadorea</taxon>
        <taxon>Rhabditida</taxon>
        <taxon>Tylenchina</taxon>
        <taxon>Tylenchomorpha</taxon>
        <taxon>Tylenchoidea</taxon>
        <taxon>Meloidogynidae</taxon>
        <taxon>Meloidogyninae</taxon>
        <taxon>Meloidogyne</taxon>
    </lineage>
</organism>
<evidence type="ECO:0000313" key="2">
    <source>
        <dbReference type="EMBL" id="CAD2142812.1"/>
    </source>
</evidence>
<feature type="region of interest" description="Disordered" evidence="1">
    <location>
        <begin position="125"/>
        <end position="152"/>
    </location>
</feature>
<gene>
    <name evidence="2" type="ORF">MENT_LOCUS7362</name>
</gene>
<dbReference type="Proteomes" id="UP000580250">
    <property type="component" value="Unassembled WGS sequence"/>
</dbReference>
<proteinExistence type="predicted"/>
<comment type="caution">
    <text evidence="2">The sequence shown here is derived from an EMBL/GenBank/DDBJ whole genome shotgun (WGS) entry which is preliminary data.</text>
</comment>
<dbReference type="EMBL" id="CAJEWN010000030">
    <property type="protein sequence ID" value="CAD2142812.1"/>
    <property type="molecule type" value="Genomic_DNA"/>
</dbReference>
<accession>A0A6V7U1Y2</accession>
<dbReference type="AlphaFoldDB" id="A0A6V7U1Y2"/>
<evidence type="ECO:0000256" key="1">
    <source>
        <dbReference type="SAM" id="MobiDB-lite"/>
    </source>
</evidence>
<reference evidence="2 3" key="1">
    <citation type="submission" date="2020-08" db="EMBL/GenBank/DDBJ databases">
        <authorList>
            <person name="Koutsovoulos G."/>
            <person name="Danchin GJ E."/>
        </authorList>
    </citation>
    <scope>NUCLEOTIDE SEQUENCE [LARGE SCALE GENOMIC DNA]</scope>
</reference>
<protein>
    <submittedName>
        <fullName evidence="2">Uncharacterized protein</fullName>
    </submittedName>
</protein>